<comment type="caution">
    <text evidence="2">The sequence shown here is derived from an EMBL/GenBank/DDBJ whole genome shotgun (WGS) entry which is preliminary data.</text>
</comment>
<reference evidence="2 3" key="1">
    <citation type="submission" date="2019-02" db="EMBL/GenBank/DDBJ databases">
        <title>Deep-cultivation of Planctomycetes and their phenomic and genomic characterization uncovers novel biology.</title>
        <authorList>
            <person name="Wiegand S."/>
            <person name="Jogler M."/>
            <person name="Boedeker C."/>
            <person name="Pinto D."/>
            <person name="Vollmers J."/>
            <person name="Rivas-Marin E."/>
            <person name="Kohn T."/>
            <person name="Peeters S.H."/>
            <person name="Heuer A."/>
            <person name="Rast P."/>
            <person name="Oberbeckmann S."/>
            <person name="Bunk B."/>
            <person name="Jeske O."/>
            <person name="Meyerdierks A."/>
            <person name="Storesund J.E."/>
            <person name="Kallscheuer N."/>
            <person name="Luecker S."/>
            <person name="Lage O.M."/>
            <person name="Pohl T."/>
            <person name="Merkel B.J."/>
            <person name="Hornburger P."/>
            <person name="Mueller R.-W."/>
            <person name="Bruemmer F."/>
            <person name="Labrenz M."/>
            <person name="Spormann A.M."/>
            <person name="Op Den Camp H."/>
            <person name="Overmann J."/>
            <person name="Amann R."/>
            <person name="Jetten M.S.M."/>
            <person name="Mascher T."/>
            <person name="Medema M.H."/>
            <person name="Devos D.P."/>
            <person name="Kaster A.-K."/>
            <person name="Ovreas L."/>
            <person name="Rohde M."/>
            <person name="Galperin M.Y."/>
            <person name="Jogler C."/>
        </authorList>
    </citation>
    <scope>NUCLEOTIDE SEQUENCE [LARGE SCALE GENOMIC DNA]</scope>
    <source>
        <strain evidence="2 3">Pla52o</strain>
    </source>
</reference>
<keyword evidence="1" id="KW-1133">Transmembrane helix</keyword>
<name>A0A5C6CFC0_9BACT</name>
<gene>
    <name evidence="2" type="ORF">Pla52o_32690</name>
</gene>
<dbReference type="Pfam" id="PF05751">
    <property type="entry name" value="FixH"/>
    <property type="match status" value="1"/>
</dbReference>
<keyword evidence="1" id="KW-0472">Membrane</keyword>
<evidence type="ECO:0000313" key="3">
    <source>
        <dbReference type="Proteomes" id="UP000316304"/>
    </source>
</evidence>
<dbReference type="RefSeq" id="WP_146595425.1">
    <property type="nucleotide sequence ID" value="NZ_SJPT01000005.1"/>
</dbReference>
<protein>
    <submittedName>
        <fullName evidence="2">FixH</fullName>
    </submittedName>
</protein>
<dbReference type="AlphaFoldDB" id="A0A5C6CFC0"/>
<evidence type="ECO:0000256" key="1">
    <source>
        <dbReference type="SAM" id="Phobius"/>
    </source>
</evidence>
<sequence length="190" mass="20730">MTKHATTTATANAPTAVEFDRIANRNAAIRWGGFVVGMLSFQVAIGVIAVMLATGDPSVAVVPDYYQKSLAWDDQRESESVSRQLGWTLTLVPIAAPQGASLQAFLKNVDGEPVQIQSGTLRLFHHARGADVQTFSLEPNAQGLVVLEGCFSVDGLWQVEIDVRNDREERFVDSQDVFVNQTQRNLARGS</sequence>
<dbReference type="EMBL" id="SJPT01000005">
    <property type="protein sequence ID" value="TWU22214.1"/>
    <property type="molecule type" value="Genomic_DNA"/>
</dbReference>
<dbReference type="OrthoDB" id="288113at2"/>
<dbReference type="Proteomes" id="UP000316304">
    <property type="component" value="Unassembled WGS sequence"/>
</dbReference>
<feature type="transmembrane region" description="Helical" evidence="1">
    <location>
        <begin position="31"/>
        <end position="53"/>
    </location>
</feature>
<organism evidence="2 3">
    <name type="scientific">Novipirellula galeiformis</name>
    <dbReference type="NCBI Taxonomy" id="2528004"/>
    <lineage>
        <taxon>Bacteria</taxon>
        <taxon>Pseudomonadati</taxon>
        <taxon>Planctomycetota</taxon>
        <taxon>Planctomycetia</taxon>
        <taxon>Pirellulales</taxon>
        <taxon>Pirellulaceae</taxon>
        <taxon>Novipirellula</taxon>
    </lineage>
</organism>
<proteinExistence type="predicted"/>
<keyword evidence="1" id="KW-0812">Transmembrane</keyword>
<accession>A0A5C6CFC0</accession>
<keyword evidence="3" id="KW-1185">Reference proteome</keyword>
<dbReference type="InterPro" id="IPR008620">
    <property type="entry name" value="FixH"/>
</dbReference>
<evidence type="ECO:0000313" key="2">
    <source>
        <dbReference type="EMBL" id="TWU22214.1"/>
    </source>
</evidence>